<name>A0AA39UZM6_9LECA</name>
<evidence type="ECO:0000256" key="1">
    <source>
        <dbReference type="SAM" id="MobiDB-lite"/>
    </source>
</evidence>
<gene>
    <name evidence="3" type="ORF">JMJ35_007497</name>
</gene>
<keyword evidence="2" id="KW-0472">Membrane</keyword>
<dbReference type="Proteomes" id="UP001166286">
    <property type="component" value="Unassembled WGS sequence"/>
</dbReference>
<evidence type="ECO:0000256" key="2">
    <source>
        <dbReference type="SAM" id="Phobius"/>
    </source>
</evidence>
<feature type="region of interest" description="Disordered" evidence="1">
    <location>
        <begin position="45"/>
        <end position="308"/>
    </location>
</feature>
<keyword evidence="2" id="KW-0812">Transmembrane</keyword>
<evidence type="ECO:0000313" key="3">
    <source>
        <dbReference type="EMBL" id="KAK0510103.1"/>
    </source>
</evidence>
<comment type="caution">
    <text evidence="3">The sequence shown here is derived from an EMBL/GenBank/DDBJ whole genome shotgun (WGS) entry which is preliminary data.</text>
</comment>
<feature type="compositionally biased region" description="Pro residues" evidence="1">
    <location>
        <begin position="105"/>
        <end position="114"/>
    </location>
</feature>
<feature type="transmembrane region" description="Helical" evidence="2">
    <location>
        <begin position="12"/>
        <end position="36"/>
    </location>
</feature>
<feature type="compositionally biased region" description="Low complexity" evidence="1">
    <location>
        <begin position="137"/>
        <end position="154"/>
    </location>
</feature>
<feature type="compositionally biased region" description="Acidic residues" evidence="1">
    <location>
        <begin position="452"/>
        <end position="462"/>
    </location>
</feature>
<feature type="compositionally biased region" description="Low complexity" evidence="1">
    <location>
        <begin position="249"/>
        <end position="269"/>
    </location>
</feature>
<feature type="compositionally biased region" description="Low complexity" evidence="1">
    <location>
        <begin position="380"/>
        <end position="419"/>
    </location>
</feature>
<keyword evidence="4" id="KW-1185">Reference proteome</keyword>
<keyword evidence="2" id="KW-1133">Transmembrane helix</keyword>
<feature type="compositionally biased region" description="Polar residues" evidence="1">
    <location>
        <begin position="163"/>
        <end position="182"/>
    </location>
</feature>
<organism evidence="3 4">
    <name type="scientific">Cladonia borealis</name>
    <dbReference type="NCBI Taxonomy" id="184061"/>
    <lineage>
        <taxon>Eukaryota</taxon>
        <taxon>Fungi</taxon>
        <taxon>Dikarya</taxon>
        <taxon>Ascomycota</taxon>
        <taxon>Pezizomycotina</taxon>
        <taxon>Lecanoromycetes</taxon>
        <taxon>OSLEUM clade</taxon>
        <taxon>Lecanoromycetidae</taxon>
        <taxon>Lecanorales</taxon>
        <taxon>Lecanorineae</taxon>
        <taxon>Cladoniaceae</taxon>
        <taxon>Cladonia</taxon>
    </lineage>
</organism>
<feature type="compositionally biased region" description="Basic and acidic residues" evidence="1">
    <location>
        <begin position="210"/>
        <end position="229"/>
    </location>
</feature>
<reference evidence="3" key="1">
    <citation type="submission" date="2023-03" db="EMBL/GenBank/DDBJ databases">
        <title>Complete genome of Cladonia borealis.</title>
        <authorList>
            <person name="Park H."/>
        </authorList>
    </citation>
    <scope>NUCLEOTIDE SEQUENCE</scope>
    <source>
        <strain evidence="3">ANT050790</strain>
    </source>
</reference>
<dbReference type="EMBL" id="JAFEKC020000017">
    <property type="protein sequence ID" value="KAK0510103.1"/>
    <property type="molecule type" value="Genomic_DNA"/>
</dbReference>
<accession>A0AA39UZM6</accession>
<feature type="region of interest" description="Disordered" evidence="1">
    <location>
        <begin position="351"/>
        <end position="434"/>
    </location>
</feature>
<feature type="compositionally biased region" description="Basic and acidic residues" evidence="1">
    <location>
        <begin position="477"/>
        <end position="488"/>
    </location>
</feature>
<feature type="compositionally biased region" description="Low complexity" evidence="1">
    <location>
        <begin position="351"/>
        <end position="362"/>
    </location>
</feature>
<feature type="compositionally biased region" description="Polar residues" evidence="1">
    <location>
        <begin position="274"/>
        <end position="308"/>
    </location>
</feature>
<protein>
    <submittedName>
        <fullName evidence="3">Uncharacterized protein</fullName>
    </submittedName>
</protein>
<dbReference type="AlphaFoldDB" id="A0AA39UZM6"/>
<proteinExistence type="predicted"/>
<feature type="region of interest" description="Disordered" evidence="1">
    <location>
        <begin position="447"/>
        <end position="507"/>
    </location>
</feature>
<evidence type="ECO:0000313" key="4">
    <source>
        <dbReference type="Proteomes" id="UP001166286"/>
    </source>
</evidence>
<sequence length="507" mass="54954">MAVIQRRSTATVTVSTTVVLAVILVIVIIIVFVFLYRKNLGPFRRSPSPAITLPESPRAPRPWREAQNQPMRSDQHKNPHRNYGQPGAANSKTPAQGIPMSEPVRPLPPTPSKLPPVRKATPVNTNAALYTPPRTYASLSGTTAATRTRSASNTPSPPPQQSHSTVKRTTTSNSPLRNPNSHKTLRNLFSSSTTPPPISTFNPRPLRSPISERDILPPRPAHQDHDHPALRHPASSPALPQTKSPDIPPSLLQPLTLPLTSDTTDLSTDIAHPNEQSHLGYKNQTNNNQTSFPPTHSQTNLRLPSSSRPLVNSTYANFLTSRIQNSTSPLNLGAHQNSAALAALLVGSEAGTTDAGTTDAGTVEGRTPELGSQKKRDDAATSTTTSTRTGTTATPLTSPTSTTDDAIRNRQGGRWYGSSRGRGEHRRLHSDRHSGEIEERYRRFKVTGGFSDEGEGKEVDDDPVGRPWGRFDSNIDMGREREGEMGREEGDDGGGGIGPLRLGKNRM</sequence>